<feature type="transmembrane region" description="Helical" evidence="5">
    <location>
        <begin position="36"/>
        <end position="53"/>
    </location>
</feature>
<evidence type="ECO:0000313" key="7">
    <source>
        <dbReference type="EMBL" id="KAK9890937.1"/>
    </source>
</evidence>
<evidence type="ECO:0000256" key="5">
    <source>
        <dbReference type="SAM" id="Phobius"/>
    </source>
</evidence>
<feature type="transmembrane region" description="Helical" evidence="5">
    <location>
        <begin position="59"/>
        <end position="81"/>
    </location>
</feature>
<dbReference type="EMBL" id="JARQZJ010000126">
    <property type="protein sequence ID" value="KAK9890937.1"/>
    <property type="molecule type" value="Genomic_DNA"/>
</dbReference>
<organism evidence="7 8">
    <name type="scientific">Henosepilachna vigintioctopunctata</name>
    <dbReference type="NCBI Taxonomy" id="420089"/>
    <lineage>
        <taxon>Eukaryota</taxon>
        <taxon>Metazoa</taxon>
        <taxon>Ecdysozoa</taxon>
        <taxon>Arthropoda</taxon>
        <taxon>Hexapoda</taxon>
        <taxon>Insecta</taxon>
        <taxon>Pterygota</taxon>
        <taxon>Neoptera</taxon>
        <taxon>Endopterygota</taxon>
        <taxon>Coleoptera</taxon>
        <taxon>Polyphaga</taxon>
        <taxon>Cucujiformia</taxon>
        <taxon>Coccinelloidea</taxon>
        <taxon>Coccinellidae</taxon>
        <taxon>Epilachninae</taxon>
        <taxon>Epilachnini</taxon>
        <taxon>Henosepilachna</taxon>
    </lineage>
</organism>
<dbReference type="InterPro" id="IPR052114">
    <property type="entry name" value="ER_autophagy_membrane_reg"/>
</dbReference>
<evidence type="ECO:0000256" key="2">
    <source>
        <dbReference type="ARBA" id="ARBA00022692"/>
    </source>
</evidence>
<feature type="transmembrane region" description="Helical" evidence="5">
    <location>
        <begin position="129"/>
        <end position="146"/>
    </location>
</feature>
<gene>
    <name evidence="7" type="ORF">WA026_012277</name>
</gene>
<evidence type="ECO:0000259" key="6">
    <source>
        <dbReference type="Pfam" id="PF24456"/>
    </source>
</evidence>
<comment type="caution">
    <text evidence="7">The sequence shown here is derived from an EMBL/GenBank/DDBJ whole genome shotgun (WGS) entry which is preliminary data.</text>
</comment>
<dbReference type="PANTHER" id="PTHR20952:SF0">
    <property type="entry name" value="ADP-RIBOSYLATION FACTOR-LIKE PROTEIN 6-INTERACTING PROTEIN 1"/>
    <property type="match status" value="1"/>
</dbReference>
<keyword evidence="3 5" id="KW-1133">Transmembrane helix</keyword>
<accession>A0AAW1V5G9</accession>
<dbReference type="Proteomes" id="UP001431783">
    <property type="component" value="Unassembled WGS sequence"/>
</dbReference>
<evidence type="ECO:0000256" key="1">
    <source>
        <dbReference type="ARBA" id="ARBA00004141"/>
    </source>
</evidence>
<dbReference type="AlphaFoldDB" id="A0AAW1V5G9"/>
<dbReference type="InterPro" id="IPR057282">
    <property type="entry name" value="RETREG1-3-like_RHD"/>
</dbReference>
<protein>
    <recommendedName>
        <fullName evidence="6">RETREG1-3/ARL6IP-like N-terminal reticulon-homology domain-containing protein</fullName>
    </recommendedName>
</protein>
<feature type="transmembrane region" description="Helical" evidence="5">
    <location>
        <begin position="152"/>
        <end position="172"/>
    </location>
</feature>
<evidence type="ECO:0000256" key="3">
    <source>
        <dbReference type="ARBA" id="ARBA00022989"/>
    </source>
</evidence>
<proteinExistence type="predicted"/>
<name>A0AAW1V5G9_9CUCU</name>
<dbReference type="PANTHER" id="PTHR20952">
    <property type="entry name" value="ADP-RIBOSYLATION-LIKE FACTOR 6-INTERACTING PROTEIN"/>
    <property type="match status" value="1"/>
</dbReference>
<comment type="subcellular location">
    <subcellularLocation>
        <location evidence="1">Membrane</location>
        <topology evidence="1">Multi-pass membrane protein</topology>
    </subcellularLocation>
</comment>
<keyword evidence="4 5" id="KW-0472">Membrane</keyword>
<dbReference type="GO" id="GO:0005783">
    <property type="term" value="C:endoplasmic reticulum"/>
    <property type="evidence" value="ECO:0007669"/>
    <property type="project" value="UniProtKB-ARBA"/>
</dbReference>
<dbReference type="GO" id="GO:0016020">
    <property type="term" value="C:membrane"/>
    <property type="evidence" value="ECO:0007669"/>
    <property type="project" value="UniProtKB-SubCell"/>
</dbReference>
<keyword evidence="2 5" id="KW-0812">Transmembrane</keyword>
<feature type="domain" description="RETREG1-3/ARL6IP-like N-terminal reticulon-homology" evidence="6">
    <location>
        <begin position="19"/>
        <end position="177"/>
    </location>
</feature>
<keyword evidence="8" id="KW-1185">Reference proteome</keyword>
<evidence type="ECO:0000256" key="4">
    <source>
        <dbReference type="ARBA" id="ARBA00023136"/>
    </source>
</evidence>
<dbReference type="Pfam" id="PF24456">
    <property type="entry name" value="RHD_RETREG1-3"/>
    <property type="match status" value="1"/>
</dbReference>
<reference evidence="7 8" key="1">
    <citation type="submission" date="2023-03" db="EMBL/GenBank/DDBJ databases">
        <title>Genome insight into feeding habits of ladybird beetles.</title>
        <authorList>
            <person name="Li H.-S."/>
            <person name="Huang Y.-H."/>
            <person name="Pang H."/>
        </authorList>
    </citation>
    <scope>NUCLEOTIDE SEQUENCE [LARGE SCALE GENOMIC DNA]</scope>
    <source>
        <strain evidence="7">SYSU_2023b</strain>
        <tissue evidence="7">Whole body</tissue>
    </source>
</reference>
<evidence type="ECO:0000313" key="8">
    <source>
        <dbReference type="Proteomes" id="UP001431783"/>
    </source>
</evidence>
<sequence length="199" mass="23080">MINTNDAKIKELRNSLDSWKEVIIPVYKILIWEKQWHPVAIIGATNAIFMFLWLSETNILTIISVFGLIVTLCDYLVPAVLNSFVKSDKWTPEKENLFDGICGEIVIYKTKLDVNCSTYCKMRVTNPKMYFTITTTSLIFLAWIGNSINNMLLMYLGTTFLLLYPGIEYNGFSERLKELTTKFLKEYVNPRFQSTKKEN</sequence>